<dbReference type="InterPro" id="IPR033462">
    <property type="entry name" value="Cache_3-Cache_2"/>
</dbReference>
<dbReference type="Pfam" id="PF00672">
    <property type="entry name" value="HAMP"/>
    <property type="match status" value="1"/>
</dbReference>
<dbReference type="PRINTS" id="PR00260">
    <property type="entry name" value="CHEMTRNSDUCR"/>
</dbReference>
<dbReference type="GO" id="GO:0007165">
    <property type="term" value="P:signal transduction"/>
    <property type="evidence" value="ECO:0007669"/>
    <property type="project" value="UniProtKB-KW"/>
</dbReference>
<organism evidence="9 10">
    <name type="scientific">Actinoplanes siamensis</name>
    <dbReference type="NCBI Taxonomy" id="1223317"/>
    <lineage>
        <taxon>Bacteria</taxon>
        <taxon>Bacillati</taxon>
        <taxon>Actinomycetota</taxon>
        <taxon>Actinomycetes</taxon>
        <taxon>Micromonosporales</taxon>
        <taxon>Micromonosporaceae</taxon>
        <taxon>Actinoplanes</taxon>
    </lineage>
</organism>
<keyword evidence="2 6" id="KW-1133">Transmembrane helix</keyword>
<dbReference type="CDD" id="cd06225">
    <property type="entry name" value="HAMP"/>
    <property type="match status" value="1"/>
</dbReference>
<dbReference type="Pfam" id="PF00015">
    <property type="entry name" value="MCPsignal"/>
    <property type="match status" value="1"/>
</dbReference>
<dbReference type="InterPro" id="IPR004089">
    <property type="entry name" value="MCPsignal_dom"/>
</dbReference>
<evidence type="ECO:0000259" key="8">
    <source>
        <dbReference type="PROSITE" id="PS50885"/>
    </source>
</evidence>
<keyword evidence="6" id="KW-0472">Membrane</keyword>
<dbReference type="Gene3D" id="3.30.450.20">
    <property type="entry name" value="PAS domain"/>
    <property type="match status" value="1"/>
</dbReference>
<name>A0A919KDK8_9ACTN</name>
<comment type="caution">
    <text evidence="9">The sequence shown here is derived from an EMBL/GenBank/DDBJ whole genome shotgun (WGS) entry which is preliminary data.</text>
</comment>
<evidence type="ECO:0000256" key="4">
    <source>
        <dbReference type="ARBA" id="ARBA00029447"/>
    </source>
</evidence>
<dbReference type="Pfam" id="PF17201">
    <property type="entry name" value="Cache_3-Cache_2"/>
    <property type="match status" value="1"/>
</dbReference>
<keyword evidence="1 6" id="KW-0812">Transmembrane</keyword>
<dbReference type="SUPFAM" id="SSF103190">
    <property type="entry name" value="Sensory domain-like"/>
    <property type="match status" value="1"/>
</dbReference>
<feature type="domain" description="HAMP" evidence="8">
    <location>
        <begin position="367"/>
        <end position="419"/>
    </location>
</feature>
<gene>
    <name evidence="9" type="ORF">Asi03nite_02250</name>
</gene>
<dbReference type="GO" id="GO:0004888">
    <property type="term" value="F:transmembrane signaling receptor activity"/>
    <property type="evidence" value="ECO:0007669"/>
    <property type="project" value="InterPro"/>
</dbReference>
<dbReference type="InterPro" id="IPR004090">
    <property type="entry name" value="Chemotax_Me-accpt_rcpt"/>
</dbReference>
<dbReference type="Gene3D" id="1.10.287.950">
    <property type="entry name" value="Methyl-accepting chemotaxis protein"/>
    <property type="match status" value="1"/>
</dbReference>
<dbReference type="AlphaFoldDB" id="A0A919KDK8"/>
<dbReference type="PROSITE" id="PS50885">
    <property type="entry name" value="HAMP"/>
    <property type="match status" value="1"/>
</dbReference>
<dbReference type="GO" id="GO:0016020">
    <property type="term" value="C:membrane"/>
    <property type="evidence" value="ECO:0007669"/>
    <property type="project" value="InterPro"/>
</dbReference>
<dbReference type="PROSITE" id="PS50111">
    <property type="entry name" value="CHEMOTAXIS_TRANSDUC_2"/>
    <property type="match status" value="1"/>
</dbReference>
<accession>A0A919KDK8</accession>
<evidence type="ECO:0000256" key="3">
    <source>
        <dbReference type="ARBA" id="ARBA00023224"/>
    </source>
</evidence>
<comment type="similarity">
    <text evidence="4">Belongs to the methyl-accepting chemotaxis (MCP) protein family.</text>
</comment>
<evidence type="ECO:0008006" key="11">
    <source>
        <dbReference type="Google" id="ProtNLM"/>
    </source>
</evidence>
<dbReference type="PANTHER" id="PTHR32089:SF112">
    <property type="entry name" value="LYSOZYME-LIKE PROTEIN-RELATED"/>
    <property type="match status" value="1"/>
</dbReference>
<dbReference type="SUPFAM" id="SSF58104">
    <property type="entry name" value="Methyl-accepting chemotaxis protein (MCP) signaling domain"/>
    <property type="match status" value="1"/>
</dbReference>
<feature type="domain" description="Methyl-accepting transducer" evidence="7">
    <location>
        <begin position="424"/>
        <end position="653"/>
    </location>
</feature>
<dbReference type="GO" id="GO:0006935">
    <property type="term" value="P:chemotaxis"/>
    <property type="evidence" value="ECO:0007669"/>
    <property type="project" value="InterPro"/>
</dbReference>
<dbReference type="InterPro" id="IPR029151">
    <property type="entry name" value="Sensor-like_sf"/>
</dbReference>
<feature type="transmembrane region" description="Helical" evidence="6">
    <location>
        <begin position="343"/>
        <end position="364"/>
    </location>
</feature>
<evidence type="ECO:0000256" key="1">
    <source>
        <dbReference type="ARBA" id="ARBA00022692"/>
    </source>
</evidence>
<evidence type="ECO:0000313" key="10">
    <source>
        <dbReference type="Proteomes" id="UP000629619"/>
    </source>
</evidence>
<dbReference type="InterPro" id="IPR003660">
    <property type="entry name" value="HAMP_dom"/>
</dbReference>
<evidence type="ECO:0000256" key="2">
    <source>
        <dbReference type="ARBA" id="ARBA00022989"/>
    </source>
</evidence>
<evidence type="ECO:0000256" key="5">
    <source>
        <dbReference type="PROSITE-ProRule" id="PRU00284"/>
    </source>
</evidence>
<dbReference type="EMBL" id="BOMW01000004">
    <property type="protein sequence ID" value="GIF02687.1"/>
    <property type="molecule type" value="Genomic_DNA"/>
</dbReference>
<keyword evidence="3 5" id="KW-0807">Transducer</keyword>
<evidence type="ECO:0000256" key="6">
    <source>
        <dbReference type="SAM" id="Phobius"/>
    </source>
</evidence>
<dbReference type="SMART" id="SM00283">
    <property type="entry name" value="MA"/>
    <property type="match status" value="1"/>
</dbReference>
<evidence type="ECO:0000313" key="9">
    <source>
        <dbReference type="EMBL" id="GIF02687.1"/>
    </source>
</evidence>
<keyword evidence="10" id="KW-1185">Reference proteome</keyword>
<evidence type="ECO:0000259" key="7">
    <source>
        <dbReference type="PROSITE" id="PS50111"/>
    </source>
</evidence>
<proteinExistence type="inferred from homology"/>
<dbReference type="SMART" id="SM00304">
    <property type="entry name" value="HAMP"/>
    <property type="match status" value="1"/>
</dbReference>
<dbReference type="Proteomes" id="UP000629619">
    <property type="component" value="Unassembled WGS sequence"/>
</dbReference>
<dbReference type="PANTHER" id="PTHR32089">
    <property type="entry name" value="METHYL-ACCEPTING CHEMOTAXIS PROTEIN MCPB"/>
    <property type="match status" value="1"/>
</dbReference>
<protein>
    <recommendedName>
        <fullName evidence="11">Methyl-accepting chemotaxis protein</fullName>
    </recommendedName>
</protein>
<sequence>MSTAVVLVAVGSWQSDAFADHTEAKVVAQNTENLNRITADVTTLVHSVGDQVQGAVNQQMTAADTFLAQHGGARLAAATTRWTATNQVTKAKKAVTLPRMAVEGDWLGRETSSAQRFVAQTKDLVGAEITVFQRMNEAGDLLRVDTTIKGNVGTYIPAVGADGKPTAVVSAIVSGKGYRGVAQVVGVPYITGYDPIKDASGKVIGALFTGVPQSTALAGLTSAIATEKVGANGWTSVYSTAAVDAGRVVASSLDGETGQTRLDATDANGAEYVRQILAKAPKLSGDDTWRTTYQLPGASNGTTGATTTTVTYYQPYQWAIAVGGYDADAQGAIEAVRTGRRDMLFSFVLAAVLLAVAGAVLAVVQARVIGRRLRGLTDAMSRLAHRDLTVQVDVQGSDEIAVAAQGLNSAVTELREVVTEVTSAAHEVSASAQQVAANGGALASSADAAANRAGSVNTAAEGVSSAVQTVASGAEEMGASIAEISSNAQDAASAGRDGVQLTAAAAGVIAELRGSTAEIAGVVRLIAGIAEQTNLLALNATIEAARAGDSGKGFAVVAGEVKELAQETARATDDVTARVAAIEADTTRAVAAIEAITGRIAQVNDYQTAIAAAVEEQAATTAEMARNIAEVAAGSRDIAEGIGVVSGAVDGTRRTVAASHEAAGELNATAGRLTGLVGRFTV</sequence>
<reference evidence="9" key="1">
    <citation type="submission" date="2021-01" db="EMBL/GenBank/DDBJ databases">
        <title>Whole genome shotgun sequence of Actinoplanes siamensis NBRC 109076.</title>
        <authorList>
            <person name="Komaki H."/>
            <person name="Tamura T."/>
        </authorList>
    </citation>
    <scope>NUCLEOTIDE SEQUENCE</scope>
    <source>
        <strain evidence="9">NBRC 109076</strain>
    </source>
</reference>